<dbReference type="GeneID" id="65099467"/>
<feature type="coiled-coil region" evidence="10">
    <location>
        <begin position="392"/>
        <end position="419"/>
    </location>
</feature>
<feature type="active site" description="Charge relay system" evidence="9">
    <location>
        <position position="133"/>
    </location>
</feature>
<dbReference type="InterPro" id="IPR001847">
    <property type="entry name" value="Peptidase_S21"/>
</dbReference>
<dbReference type="GO" id="GO:0004252">
    <property type="term" value="F:serine-type endopeptidase activity"/>
    <property type="evidence" value="ECO:0007669"/>
    <property type="project" value="UniProtKB-UniRule"/>
</dbReference>
<comment type="caution">
    <text evidence="9">Lacks conserved residue(s) required for the propagation of feature annotation.</text>
</comment>
<comment type="function">
    <text evidence="9">Assemblin: Protease that plays an essential role in virion assembly within the nucleus. Catalyzes the cleavage of the assembly protein after formation of the spherical procapsid. By that cleavage, the capsid matures and gains its icosahedral shape. The cleavage sites seem to include -Ala-Ser-, -Ala-Ala-, as well as Ala-Thr bonds. Assemblin and cleavages products are evicted from the capsid before or during DNA packaging.</text>
</comment>
<keyword evidence="2 9" id="KW-1048">Host nucleus</keyword>
<evidence type="ECO:0000256" key="7">
    <source>
        <dbReference type="ARBA" id="ARBA00022950"/>
    </source>
</evidence>
<dbReference type="GO" id="GO:0042025">
    <property type="term" value="C:host cell nucleus"/>
    <property type="evidence" value="ECO:0007669"/>
    <property type="project" value="UniProtKB-SubCell"/>
</dbReference>
<dbReference type="GO" id="GO:0019076">
    <property type="term" value="P:viral release from host cell"/>
    <property type="evidence" value="ECO:0007669"/>
    <property type="project" value="UniProtKB-UniRule"/>
</dbReference>
<feature type="chain" id="PRO_5023280599" description="Capsid scaffolding protein" evidence="9">
    <location>
        <begin position="1"/>
        <end position="556"/>
    </location>
</feature>
<feature type="region of interest" description="Disordered" evidence="11">
    <location>
        <begin position="507"/>
        <end position="544"/>
    </location>
</feature>
<evidence type="ECO:0000256" key="4">
    <source>
        <dbReference type="ARBA" id="ARBA00022670"/>
    </source>
</evidence>
<comment type="domain">
    <text evidence="9">Region of interaction between pPR and pAP is called Amino conserved domain (ACD). The region of interaction with major capsid protein is called carboxyl conserved domain (CCD).</text>
</comment>
<comment type="catalytic activity">
    <reaction evidence="9">
        <text>Cleaves -Ala-|-Ser- and -Ala-|-Ala- bonds in the scaffold protein.</text>
        <dbReference type="EC" id="3.4.21.97"/>
    </reaction>
</comment>
<keyword evidence="3 9" id="KW-1188">Viral release from host cell</keyword>
<feature type="active site" description="Charge relay system" evidence="9">
    <location>
        <position position="112"/>
    </location>
</feature>
<keyword evidence="5 9" id="KW-0378">Hydrolase</keyword>
<dbReference type="GO" id="GO:0039708">
    <property type="term" value="P:nuclear capsid assembly"/>
    <property type="evidence" value="ECO:0007669"/>
    <property type="project" value="UniProtKB-ARBA"/>
</dbReference>
<dbReference type="EC" id="3.4.21.97" evidence="9"/>
<organism evidence="12 13">
    <name type="scientific">phocid gammaherpesvirus 3</name>
    <dbReference type="NCBI Taxonomy" id="2560643"/>
    <lineage>
        <taxon>Viruses</taxon>
        <taxon>Duplodnaviria</taxon>
        <taxon>Heunggongvirae</taxon>
        <taxon>Peploviricota</taxon>
        <taxon>Herviviricetes</taxon>
        <taxon>Herpesvirales</taxon>
        <taxon>Orthoherpesviridae</taxon>
        <taxon>Gammaherpesvirinae</taxon>
        <taxon>Percavirus</taxon>
        <taxon>Percavirus phocidgamma3</taxon>
    </lineage>
</organism>
<dbReference type="Gene3D" id="3.20.16.10">
    <property type="entry name" value="Herpesvirus/Caudovirus protease domain"/>
    <property type="match status" value="1"/>
</dbReference>
<comment type="subunit">
    <molecule>Assemblin</molecule>
    <text evidence="9">Exists in a monomer-dimer equilibrium with the dimer being the active species.</text>
</comment>
<feature type="chain" id="PRO_5023280598" description="Assembly protein" evidence="9">
    <location>
        <begin position="228"/>
        <end position="556"/>
    </location>
</feature>
<comment type="subcellular location">
    <molecule>Assembly protein</molecule>
    <subcellularLocation>
        <location evidence="9">Host nucleus</location>
    </subcellularLocation>
</comment>
<keyword evidence="4 9" id="KW-0645">Protease</keyword>
<comment type="subunit">
    <molecule>Assembly protein</molecule>
    <text evidence="9">Homomultimer. Interacts with major capsid protein.</text>
</comment>
<feature type="active site" description="Charge relay system" evidence="9">
    <location>
        <position position="44"/>
    </location>
</feature>
<feature type="chain" id="PRO_5023280597" description="Assemblin" evidence="9">
    <location>
        <begin position="1"/>
        <end position="227"/>
    </location>
</feature>
<dbReference type="PRINTS" id="PR00236">
    <property type="entry name" value="HSVCAPSIDP40"/>
</dbReference>
<dbReference type="Pfam" id="PF00716">
    <property type="entry name" value="Peptidase_S21"/>
    <property type="match status" value="1"/>
</dbReference>
<evidence type="ECO:0000256" key="3">
    <source>
        <dbReference type="ARBA" id="ARBA00022612"/>
    </source>
</evidence>
<evidence type="ECO:0000256" key="5">
    <source>
        <dbReference type="ARBA" id="ARBA00022801"/>
    </source>
</evidence>
<dbReference type="GO" id="GO:0042802">
    <property type="term" value="F:identical protein binding"/>
    <property type="evidence" value="ECO:0007669"/>
    <property type="project" value="UniProtKB-UniRule"/>
</dbReference>
<dbReference type="RefSeq" id="YP_010084474.1">
    <property type="nucleotide sequence ID" value="NC_055139.1"/>
</dbReference>
<comment type="function">
    <text evidence="9">Capsid scaffolding protein: Acts as a scaffold protein by binding major capsid protein in the cytoplasm, inducing the nuclear localization of both proteins. Multimerizes in the nucleus such as major capsid protein forms the icosahedral T=16 capsid. Autocatalytic cleavage releases the assembly protein, and subsequently abolishes interaction with major capsid protein. Cleavages products are evicted from the capsid before or during DNA packaging.</text>
</comment>
<comment type="function">
    <text evidence="9">Assembly protein: Plays a major role in capsid assembly. Acts as a scaffold protein by binding major capsid protein. Multimerizes in the nucleus such as major capsid protein forms the icosahedral T=16 capsid. Cleaved by assemblin after capsid completion. The cleavages products are evicted from the capsid before or during DNA packaging.</text>
</comment>
<comment type="PTM">
    <text evidence="9">Capsid scaffolding protein: Capsid scaffolding protein is cleaved by assemblin after formation of the spherical procapsid. As a result, the capsid obtains its mature, icosahedral shape. Cleavages occur at two or more sites: release (R-site) and maturation (M-site).</text>
</comment>
<proteinExistence type="inferred from homology"/>
<comment type="subunit">
    <molecule>Capsid scaffolding protein</molecule>
    <text evidence="9">Homomultimer. Interacts with major capsid protein.</text>
</comment>
<keyword evidence="1 9" id="KW-0597">Phosphoprotein</keyword>
<keyword evidence="10" id="KW-0175">Coiled coil</keyword>
<dbReference type="Proteomes" id="UP000296355">
    <property type="component" value="Segment"/>
</dbReference>
<evidence type="ECO:0000313" key="12">
    <source>
        <dbReference type="EMBL" id="AJG42943.1"/>
    </source>
</evidence>
<comment type="subcellular location">
    <molecule>Capsid scaffolding protein</molecule>
    <subcellularLocation>
        <location evidence="9">Host cytoplasm</location>
    </subcellularLocation>
</comment>
<name>A0A0R5WUP5_9GAMA</name>
<keyword evidence="6 9" id="KW-0720">Serine protease</keyword>
<reference evidence="12" key="1">
    <citation type="submission" date="2014-11" db="EMBL/GenBank/DDBJ databases">
        <title>Gammaherpesviruses are widespread among seal species in Canada.</title>
        <authorList>
            <person name="Bellehumeur C."/>
            <person name="Nielsen O."/>
            <person name="Measures L."/>
            <person name="Harwood L."/>
            <person name="Boyle B."/>
            <person name="Gagnon C.A."/>
        </authorList>
    </citation>
    <scope>NUCLEOTIDE SEQUENCE [LARGE SCALE GENOMIC DNA]</scope>
    <source>
        <strain evidence="12">FMV04-1493874</strain>
    </source>
</reference>
<keyword evidence="8 9" id="KW-1035">Host cytoplasm</keyword>
<evidence type="ECO:0000256" key="8">
    <source>
        <dbReference type="ARBA" id="ARBA00023200"/>
    </source>
</evidence>
<dbReference type="GO" id="GO:0006508">
    <property type="term" value="P:proteolysis"/>
    <property type="evidence" value="ECO:0007669"/>
    <property type="project" value="UniProtKB-KW"/>
</dbReference>
<feature type="compositionally biased region" description="Polar residues" evidence="11">
    <location>
        <begin position="525"/>
        <end position="534"/>
    </location>
</feature>
<keyword evidence="7 9" id="KW-0118">Viral capsid assembly</keyword>
<keyword evidence="13" id="KW-1185">Reference proteome</keyword>
<dbReference type="KEGG" id="vg:65099467"/>
<protein>
    <recommendedName>
        <fullName evidence="9">Capsid scaffolding protein</fullName>
    </recommendedName>
    <alternativeName>
        <fullName evidence="9">Protease precursor</fullName>
        <shortName evidence="9">pPR</shortName>
    </alternativeName>
    <component>
        <recommendedName>
            <fullName evidence="9">Assemblin</fullName>
            <ecNumber evidence="9">3.4.21.97</ecNumber>
        </recommendedName>
        <alternativeName>
            <fullName evidence="9">Protease</fullName>
            <shortName evidence="9">Pr</shortName>
        </alternativeName>
    </component>
    <component>
        <recommendedName>
            <fullName evidence="9">Assembly protein</fullName>
            <shortName evidence="9">AP</shortName>
        </recommendedName>
        <alternativeName>
            <fullName evidence="9">Capsid assembly protein</fullName>
        </alternativeName>
    </component>
</protein>
<feature type="region of interest" description="Interaction with major capsid protein" evidence="9">
    <location>
        <begin position="536"/>
        <end position="556"/>
    </location>
</feature>
<sequence>MPIFVAGFVDVFGYEDPDQSLYLDTQEITKHLPIPTVIPLTIEHQEEAQIGWVLCLHKVSHGLFCLGEINSSSFLQILTKVCNRSVMAHTPPKNLPPHPEIEMLQSWLPELSLSSLSPDLVTPDLAKGALFQHVSVCAMGKRRGTIALYGDNVAWLVSKFTALSLDESEKIISTIDVDKTYKDPPFTCSLELLVAKAIDAGFIKNRLTILRDDKGIATVRAPTYLKASAQPSVSQSEPVHREDLTTLPKNMNTHVGGPAPAGSDDLISIPRGAFMSLLQNNLDAKQPPLATASGQYRPSNYAFTDPSQRLQPPPAAFMGPGHPFIHYAPQTVPYYVQWPSMEQYGFEGMACLGGGPYFPVPHPSRPNKRKREPEADDGAFFPGEDASKGKELQTLSKTIAELQNEIKELKNTAMGKTRVKEVNTFPGPILQAHPDCPIFSAGLAFQHPTAPQPPYFQNPPNPIYQFYQPKTTSSIHEPSPDTQKTQTVSKQNVNCVSNEKVMPVHESMDQGQQEAAATKHAGKQQKLSTVNASMPPTEPAPINPLQKLFCDELLKH</sequence>
<evidence type="ECO:0000256" key="6">
    <source>
        <dbReference type="ARBA" id="ARBA00022825"/>
    </source>
</evidence>
<evidence type="ECO:0000256" key="9">
    <source>
        <dbReference type="HAMAP-Rule" id="MF_04008"/>
    </source>
</evidence>
<evidence type="ECO:0000313" key="13">
    <source>
        <dbReference type="Proteomes" id="UP000296355"/>
    </source>
</evidence>
<dbReference type="SUPFAM" id="SSF50789">
    <property type="entry name" value="Herpes virus serine proteinase, assemblin"/>
    <property type="match status" value="1"/>
</dbReference>
<dbReference type="HAMAP" id="MF_04008">
    <property type="entry name" value="HSV_SCAF"/>
    <property type="match status" value="1"/>
</dbReference>
<dbReference type="EMBL" id="KP136799">
    <property type="protein sequence ID" value="AJG42943.1"/>
    <property type="molecule type" value="Genomic_DNA"/>
</dbReference>
<evidence type="ECO:0000256" key="2">
    <source>
        <dbReference type="ARBA" id="ARBA00022562"/>
    </source>
</evidence>
<evidence type="ECO:0000256" key="11">
    <source>
        <dbReference type="SAM" id="MobiDB-lite"/>
    </source>
</evidence>
<comment type="similarity">
    <text evidence="9">Belongs to the herpesviridae capsid scaffolding protein family.</text>
</comment>
<feature type="site" description="Cleavage; by assemblin; Release site" evidence="9">
    <location>
        <begin position="227"/>
        <end position="228"/>
    </location>
</feature>
<evidence type="ECO:0000256" key="1">
    <source>
        <dbReference type="ARBA" id="ARBA00022553"/>
    </source>
</evidence>
<feature type="region of interest" description="Disordered" evidence="11">
    <location>
        <begin position="362"/>
        <end position="388"/>
    </location>
</feature>
<accession>A0A0R5WUP5</accession>
<evidence type="ECO:0000256" key="10">
    <source>
        <dbReference type="SAM" id="Coils"/>
    </source>
</evidence>
<comment type="subcellular location">
    <molecule>Assemblin</molecule>
    <subcellularLocation>
        <location evidence="9">Host nucleus</location>
    </subcellularLocation>
</comment>
<dbReference type="GO" id="GO:0030430">
    <property type="term" value="C:host cell cytoplasm"/>
    <property type="evidence" value="ECO:0007669"/>
    <property type="project" value="UniProtKB-SubCell"/>
</dbReference>
<dbReference type="InterPro" id="IPR035443">
    <property type="entry name" value="Herpes_virus_sf"/>
</dbReference>